<feature type="transmembrane region" description="Helical" evidence="7">
    <location>
        <begin position="370"/>
        <end position="389"/>
    </location>
</feature>
<feature type="transmembrane region" description="Helical" evidence="7">
    <location>
        <begin position="208"/>
        <end position="227"/>
    </location>
</feature>
<reference evidence="9" key="1">
    <citation type="journal article" date="2010" name="Genome Biol.">
        <title>Genome sequence of the necrotrophic plant pathogen Pythium ultimum reveals original pathogenicity mechanisms and effector repertoire.</title>
        <authorList>
            <person name="Levesque C.A."/>
            <person name="Brouwer H."/>
            <person name="Cano L."/>
            <person name="Hamilton J.P."/>
            <person name="Holt C."/>
            <person name="Huitema E."/>
            <person name="Raffaele S."/>
            <person name="Robideau G.P."/>
            <person name="Thines M."/>
            <person name="Win J."/>
            <person name="Zerillo M.M."/>
            <person name="Beakes G.W."/>
            <person name="Boore J.L."/>
            <person name="Busam D."/>
            <person name="Dumas B."/>
            <person name="Ferriera S."/>
            <person name="Fuerstenberg S.I."/>
            <person name="Gachon C.M."/>
            <person name="Gaulin E."/>
            <person name="Govers F."/>
            <person name="Grenville-Briggs L."/>
            <person name="Horner N."/>
            <person name="Hostetler J."/>
            <person name="Jiang R.H."/>
            <person name="Johnson J."/>
            <person name="Krajaejun T."/>
            <person name="Lin H."/>
            <person name="Meijer H.J."/>
            <person name="Moore B."/>
            <person name="Morris P."/>
            <person name="Phuntmart V."/>
            <person name="Puiu D."/>
            <person name="Shetty J."/>
            <person name="Stajich J.E."/>
            <person name="Tripathy S."/>
            <person name="Wawra S."/>
            <person name="van West P."/>
            <person name="Whitty B.R."/>
            <person name="Coutinho P.M."/>
            <person name="Henrissat B."/>
            <person name="Martin F."/>
            <person name="Thomas P.D."/>
            <person name="Tyler B.M."/>
            <person name="De Vries R.P."/>
            <person name="Kamoun S."/>
            <person name="Yandell M."/>
            <person name="Tisserat N."/>
            <person name="Buell C.R."/>
        </authorList>
    </citation>
    <scope>NUCLEOTIDE SEQUENCE</scope>
    <source>
        <strain evidence="9">DAOM:BR144</strain>
    </source>
</reference>
<reference evidence="9" key="2">
    <citation type="submission" date="2010-04" db="EMBL/GenBank/DDBJ databases">
        <authorList>
            <person name="Buell R."/>
            <person name="Hamilton J."/>
            <person name="Hostetler J."/>
        </authorList>
    </citation>
    <scope>NUCLEOTIDE SEQUENCE [LARGE SCALE GENOMIC DNA]</scope>
    <source>
        <strain evidence="9">DAOM:BR144</strain>
    </source>
</reference>
<dbReference type="GO" id="GO:0016020">
    <property type="term" value="C:membrane"/>
    <property type="evidence" value="ECO:0007669"/>
    <property type="project" value="UniProtKB-SubCell"/>
</dbReference>
<comment type="subcellular location">
    <subcellularLocation>
        <location evidence="1">Membrane</location>
        <topology evidence="1">Multi-pass membrane protein</topology>
    </subcellularLocation>
</comment>
<dbReference type="InterPro" id="IPR039309">
    <property type="entry name" value="BT1"/>
</dbReference>
<accession>K3WV60</accession>
<dbReference type="Pfam" id="PF03092">
    <property type="entry name" value="BT1"/>
    <property type="match status" value="1"/>
</dbReference>
<feature type="transmembrane region" description="Helical" evidence="7">
    <location>
        <begin position="259"/>
        <end position="279"/>
    </location>
</feature>
<keyword evidence="9" id="KW-1185">Reference proteome</keyword>
<comment type="similarity">
    <text evidence="2">Belongs to the major facilitator superfamily. Folate-biopterin transporter (TC 2.A.71) family.</text>
</comment>
<dbReference type="PANTHER" id="PTHR31585:SF5">
    <property type="entry name" value="RNA-BINDING S4 DOMAIN-CONTAINING PROTEIN"/>
    <property type="match status" value="1"/>
</dbReference>
<feature type="transmembrane region" description="Helical" evidence="7">
    <location>
        <begin position="152"/>
        <end position="170"/>
    </location>
</feature>
<evidence type="ECO:0000256" key="5">
    <source>
        <dbReference type="ARBA" id="ARBA00022989"/>
    </source>
</evidence>
<evidence type="ECO:0000256" key="4">
    <source>
        <dbReference type="ARBA" id="ARBA00022692"/>
    </source>
</evidence>
<feature type="transmembrane region" description="Helical" evidence="7">
    <location>
        <begin position="125"/>
        <end position="145"/>
    </location>
</feature>
<evidence type="ECO:0000256" key="3">
    <source>
        <dbReference type="ARBA" id="ARBA00022448"/>
    </source>
</evidence>
<dbReference type="eggNOG" id="ENOG502RX9G">
    <property type="taxonomic scope" value="Eukaryota"/>
</dbReference>
<feature type="transmembrane region" description="Helical" evidence="7">
    <location>
        <begin position="81"/>
        <end position="105"/>
    </location>
</feature>
<dbReference type="OMA" id="FTIWNIV"/>
<evidence type="ECO:0000313" key="9">
    <source>
        <dbReference type="Proteomes" id="UP000019132"/>
    </source>
</evidence>
<keyword evidence="6 7" id="KW-0472">Membrane</keyword>
<feature type="transmembrane region" description="Helical" evidence="7">
    <location>
        <begin position="466"/>
        <end position="488"/>
    </location>
</feature>
<reference evidence="8" key="3">
    <citation type="submission" date="2015-02" db="UniProtKB">
        <authorList>
            <consortium name="EnsemblProtists"/>
        </authorList>
    </citation>
    <scope>IDENTIFICATION</scope>
    <source>
        <strain evidence="8">DAOM BR144</strain>
    </source>
</reference>
<proteinExistence type="inferred from homology"/>
<dbReference type="EnsemblProtists" id="PYU1_T008857">
    <property type="protein sequence ID" value="PYU1_T008857"/>
    <property type="gene ID" value="PYU1_G008839"/>
</dbReference>
<name>K3WV60_GLOUD</name>
<dbReference type="Proteomes" id="UP000019132">
    <property type="component" value="Unassembled WGS sequence"/>
</dbReference>
<evidence type="ECO:0000256" key="7">
    <source>
        <dbReference type="SAM" id="Phobius"/>
    </source>
</evidence>
<feature type="transmembrane region" description="Helical" evidence="7">
    <location>
        <begin position="552"/>
        <end position="572"/>
    </location>
</feature>
<feature type="transmembrane region" description="Helical" evidence="7">
    <location>
        <begin position="291"/>
        <end position="311"/>
    </location>
</feature>
<dbReference type="EMBL" id="GL376558">
    <property type="status" value="NOT_ANNOTATED_CDS"/>
    <property type="molecule type" value="Genomic_DNA"/>
</dbReference>
<dbReference type="HOGENOM" id="CLU_018801_5_0_1"/>
<dbReference type="VEuPathDB" id="FungiDB:PYU1_G008839"/>
<evidence type="ECO:0000256" key="2">
    <source>
        <dbReference type="ARBA" id="ARBA00007015"/>
    </source>
</evidence>
<evidence type="ECO:0000256" key="1">
    <source>
        <dbReference type="ARBA" id="ARBA00004141"/>
    </source>
</evidence>
<keyword evidence="5 7" id="KW-1133">Transmembrane helix</keyword>
<organism evidence="8 9">
    <name type="scientific">Globisporangium ultimum (strain ATCC 200006 / CBS 805.95 / DAOM BR144)</name>
    <name type="common">Pythium ultimum</name>
    <dbReference type="NCBI Taxonomy" id="431595"/>
    <lineage>
        <taxon>Eukaryota</taxon>
        <taxon>Sar</taxon>
        <taxon>Stramenopiles</taxon>
        <taxon>Oomycota</taxon>
        <taxon>Peronosporomycetes</taxon>
        <taxon>Pythiales</taxon>
        <taxon>Pythiaceae</taxon>
        <taxon>Globisporangium</taxon>
    </lineage>
</organism>
<dbReference type="SUPFAM" id="SSF103473">
    <property type="entry name" value="MFS general substrate transporter"/>
    <property type="match status" value="1"/>
</dbReference>
<dbReference type="AlphaFoldDB" id="K3WV60"/>
<feature type="transmembrane region" description="Helical" evidence="7">
    <location>
        <begin position="508"/>
        <end position="531"/>
    </location>
</feature>
<dbReference type="PANTHER" id="PTHR31585">
    <property type="entry name" value="FOLATE-BIOPTERIN TRANSPORTER 1, CHLOROPLASTIC"/>
    <property type="match status" value="1"/>
</dbReference>
<feature type="transmembrane region" description="Helical" evidence="7">
    <location>
        <begin position="401"/>
        <end position="423"/>
    </location>
</feature>
<feature type="transmembrane region" description="Helical" evidence="7">
    <location>
        <begin position="340"/>
        <end position="364"/>
    </location>
</feature>
<evidence type="ECO:0008006" key="10">
    <source>
        <dbReference type="Google" id="ProtNLM"/>
    </source>
</evidence>
<keyword evidence="3" id="KW-0813">Transport</keyword>
<sequence length="589" mass="65483">MSRFVDPSTKDIIDRLSRSSLSHHEHALDADRSARAHGYDGLDTPPVPGHAGGDLTRKSVSDALLQEEPSKPQVRAWDRRWLGLVLHSVVVGVISTVLPLTVFPFLTNYLNMEGTQTLSARTMLALPWVLKPFFGIFTDCVPFLCGYHRRPYVMLGWLMCAASLVSIYFVDLPEPFFTDRSLVGTPLIKMTVEQRKTLNMDAPSHGGLYVMFMSVATVGYVLADVAADSLITEIARSQFSVVNINEDEVFTPVVTKFRYLSMLATFLFMGVSMSGWNYGGDFDFTLKYNEVMLIMGILSAVPIPFMWCAVVESRRARRSFQKCFKEIWDLFHNRAINKVILFRFLGGIFGGISATAVNPVAFYWAGVQPLNDNVVSFVATAAVIIGLSYANKRKWNINYRLLIIGATLVILFLDCGATMFTIWNIVRSQWFWIGLPVMEAIPSGLDYVIFTVVLGEIADPGMEQIMSSLVTAVSFLAGPFGLVLSKYLDAKFDVTNQDLMLDTTHVRFHTTVVFFFAYLCQVISLGWLLVLPRHAAEAREWKKRSGTSTPHAVGLIVLLVLALGWTLTVHILSVNASTACMKITGGVGC</sequence>
<dbReference type="InterPro" id="IPR036259">
    <property type="entry name" value="MFS_trans_sf"/>
</dbReference>
<protein>
    <recommendedName>
        <fullName evidence="10">Major facilitator superfamily associated domain-containing protein</fullName>
    </recommendedName>
</protein>
<dbReference type="InParanoid" id="K3WV60"/>
<feature type="transmembrane region" description="Helical" evidence="7">
    <location>
        <begin position="429"/>
        <end position="454"/>
    </location>
</feature>
<evidence type="ECO:0000313" key="8">
    <source>
        <dbReference type="EnsemblProtists" id="PYU1_T008857"/>
    </source>
</evidence>
<evidence type="ECO:0000256" key="6">
    <source>
        <dbReference type="ARBA" id="ARBA00023136"/>
    </source>
</evidence>
<keyword evidence="4 7" id="KW-0812">Transmembrane</keyword>